<gene>
    <name evidence="1" type="ORF">ACG04R_13100</name>
</gene>
<evidence type="ECO:0000313" key="1">
    <source>
        <dbReference type="EMBL" id="MFG6487614.1"/>
    </source>
</evidence>
<comment type="caution">
    <text evidence="1">The sequence shown here is derived from an EMBL/GenBank/DDBJ whole genome shotgun (WGS) entry which is preliminary data.</text>
</comment>
<evidence type="ECO:0000313" key="2">
    <source>
        <dbReference type="Proteomes" id="UP001606134"/>
    </source>
</evidence>
<dbReference type="Proteomes" id="UP001606134">
    <property type="component" value="Unassembled WGS sequence"/>
</dbReference>
<keyword evidence="2" id="KW-1185">Reference proteome</keyword>
<reference evidence="1 2" key="1">
    <citation type="submission" date="2024-08" db="EMBL/GenBank/DDBJ databases">
        <authorList>
            <person name="Lu H."/>
        </authorList>
    </citation>
    <scope>NUCLEOTIDE SEQUENCE [LARGE SCALE GENOMIC DNA]</scope>
    <source>
        <strain evidence="1 2">BYS78W</strain>
    </source>
</reference>
<dbReference type="EMBL" id="JBIGIC010000005">
    <property type="protein sequence ID" value="MFG6487614.1"/>
    <property type="molecule type" value="Genomic_DNA"/>
</dbReference>
<proteinExistence type="predicted"/>
<sequence length="302" mass="32800">MTTLSRRLIWLALLLGLGLLAWRVIAWQAQEERVPALPQRAQAALALPEPLPASAPLPVLPAAADVPASAPARAALLRPPPDVMRLQRDIQFAISSNEPGKAGKAARRIKHCEQLDQMRERLKVGGLKVDDTTKTRLTAMLDMEAPACQAVDAASRAQLVPLLRRSLAEGDKGAAASLMSELGSNLDLAAEPDLVPALRRDAWACDRLSQIQLAQLARRYPQLLTPNEVGVLREQERAAAIRSVQRLRQAASDPRLTAAQNESVMERFMERFKLPADADPAEVARLSAEIQSRCPVAAKPAS</sequence>
<name>A0ABW7HCV7_9BURK</name>
<accession>A0ABW7HCV7</accession>
<dbReference type="RefSeq" id="WP_394410821.1">
    <property type="nucleotide sequence ID" value="NZ_JBIGIC010000005.1"/>
</dbReference>
<protein>
    <submittedName>
        <fullName evidence="1">Uncharacterized protein</fullName>
    </submittedName>
</protein>
<organism evidence="1 2">
    <name type="scientific">Pelomonas candidula</name>
    <dbReference type="NCBI Taxonomy" id="3299025"/>
    <lineage>
        <taxon>Bacteria</taxon>
        <taxon>Pseudomonadati</taxon>
        <taxon>Pseudomonadota</taxon>
        <taxon>Betaproteobacteria</taxon>
        <taxon>Burkholderiales</taxon>
        <taxon>Sphaerotilaceae</taxon>
        <taxon>Roseateles</taxon>
    </lineage>
</organism>